<evidence type="ECO:0008006" key="3">
    <source>
        <dbReference type="Google" id="ProtNLM"/>
    </source>
</evidence>
<dbReference type="InterPro" id="IPR029032">
    <property type="entry name" value="AhpD-like"/>
</dbReference>
<dbReference type="AlphaFoldDB" id="A0A519BM43"/>
<reference evidence="1 2" key="1">
    <citation type="journal article" date="2019" name="ISME J.">
        <title>Insights into ecological role of a new deltaproteobacterial order Candidatus Acidulodesulfobacterales by metagenomics and metatranscriptomics.</title>
        <authorList>
            <person name="Tan S."/>
            <person name="Liu J."/>
            <person name="Fang Y."/>
            <person name="Hedlund B.P."/>
            <person name="Lian Z.H."/>
            <person name="Huang L.Y."/>
            <person name="Li J.T."/>
            <person name="Huang L.N."/>
            <person name="Li W.J."/>
            <person name="Jiang H.C."/>
            <person name="Dong H.L."/>
            <person name="Shu W.S."/>
        </authorList>
    </citation>
    <scope>NUCLEOTIDE SEQUENCE [LARGE SCALE GENOMIC DNA]</scope>
    <source>
        <strain evidence="1">AP1</strain>
    </source>
</reference>
<comment type="caution">
    <text evidence="1">The sequence shown here is derived from an EMBL/GenBank/DDBJ whole genome shotgun (WGS) entry which is preliminary data.</text>
</comment>
<dbReference type="Proteomes" id="UP000319296">
    <property type="component" value="Unassembled WGS sequence"/>
</dbReference>
<protein>
    <recommendedName>
        <fullName evidence="3">Carboxymuconolactone decarboxylase family protein</fullName>
    </recommendedName>
</protein>
<accession>A0A519BM43</accession>
<name>A0A519BM43_9DELT</name>
<sequence>MAIIKTVLPEDAAGEVAEIYKQAKNTIGFIPNSFILLSANPLILRQQWEYIGSMFQHKTINNELTAAIRMLVSQTTGCDYCIDMNAGMLINNFSWTIEQVKAARDNYLNSPFQDKDKALLGLVLKAVKNSNSVNAEDIASVRKHGWSDGDIFDVVTYGAKMVSTDILINAFKVEHE</sequence>
<dbReference type="Gene3D" id="1.20.1290.10">
    <property type="entry name" value="AhpD-like"/>
    <property type="match status" value="1"/>
</dbReference>
<organism evidence="1 2">
    <name type="scientific">Candidatus Acididesulfobacter diazotrophicus</name>
    <dbReference type="NCBI Taxonomy" id="2597226"/>
    <lineage>
        <taxon>Bacteria</taxon>
        <taxon>Deltaproteobacteria</taxon>
        <taxon>Candidatus Acidulodesulfobacterales</taxon>
        <taxon>Candidatus Acididesulfobacter</taxon>
    </lineage>
</organism>
<evidence type="ECO:0000313" key="2">
    <source>
        <dbReference type="Proteomes" id="UP000319296"/>
    </source>
</evidence>
<gene>
    <name evidence="1" type="ORF">EVG15_06910</name>
</gene>
<dbReference type="PANTHER" id="PTHR35446">
    <property type="entry name" value="SI:CH211-175M2.5"/>
    <property type="match status" value="1"/>
</dbReference>
<dbReference type="PANTHER" id="PTHR35446:SF2">
    <property type="entry name" value="CARBOXYMUCONOLACTONE DECARBOXYLASE-LIKE DOMAIN-CONTAINING PROTEIN"/>
    <property type="match status" value="1"/>
</dbReference>
<evidence type="ECO:0000313" key="1">
    <source>
        <dbReference type="EMBL" id="RZD18324.1"/>
    </source>
</evidence>
<dbReference type="SUPFAM" id="SSF69118">
    <property type="entry name" value="AhpD-like"/>
    <property type="match status" value="1"/>
</dbReference>
<proteinExistence type="predicted"/>
<dbReference type="EMBL" id="SGBB01000011">
    <property type="protein sequence ID" value="RZD18324.1"/>
    <property type="molecule type" value="Genomic_DNA"/>
</dbReference>